<dbReference type="InterPro" id="IPR001402">
    <property type="entry name" value="Prolrel_pep_rcpt"/>
</dbReference>
<keyword evidence="5 8" id="KW-0472">Membrane</keyword>
<comment type="caution">
    <text evidence="10">The sequence shown here is derived from an EMBL/GenBank/DDBJ whole genome shotgun (WGS) entry which is preliminary data.</text>
</comment>
<sequence length="184" mass="20218">MVVGMVGNCWLVHVIVQVKKMHNVTNFLIGNLALSDVAMCATCIPLTLAYVFEPHGWIFGSTMCYFIFFMQPVTVYVSVFTLATIAVDPYIVIVHPLRRLILLQLGDYVVLFIWILSGCLALRGVLGGTRAPASDLCALPAAYHLPLPPASHPGLLHQDLPQAQEQGHAWYYHSESGQLGQSQA</sequence>
<comment type="subcellular location">
    <subcellularLocation>
        <location evidence="1">Membrane</location>
        <topology evidence="1">Multi-pass membrane protein</topology>
    </subcellularLocation>
</comment>
<dbReference type="Pfam" id="PF00001">
    <property type="entry name" value="7tm_1"/>
    <property type="match status" value="1"/>
</dbReference>
<dbReference type="OrthoDB" id="5975336at2759"/>
<feature type="transmembrane region" description="Helical" evidence="8">
    <location>
        <begin position="28"/>
        <end position="52"/>
    </location>
</feature>
<keyword evidence="6" id="KW-0675">Receptor</keyword>
<feature type="transmembrane region" description="Helical" evidence="8">
    <location>
        <begin position="105"/>
        <end position="126"/>
    </location>
</feature>
<evidence type="ECO:0000256" key="6">
    <source>
        <dbReference type="ARBA" id="ARBA00023170"/>
    </source>
</evidence>
<dbReference type="PANTHER" id="PTHR24235:SF11">
    <property type="entry name" value="PROLACTIN-RELEASING PEPTIDE RECEPTOR"/>
    <property type="match status" value="1"/>
</dbReference>
<gene>
    <name evidence="10" type="ORF">DR999_PMT07071</name>
</gene>
<dbReference type="GO" id="GO:0004983">
    <property type="term" value="F:neuropeptide Y receptor activity"/>
    <property type="evidence" value="ECO:0007669"/>
    <property type="project" value="InterPro"/>
</dbReference>
<dbReference type="AlphaFoldDB" id="A0A4D9ENX7"/>
<evidence type="ECO:0000259" key="9">
    <source>
        <dbReference type="PROSITE" id="PS50262"/>
    </source>
</evidence>
<evidence type="ECO:0000256" key="8">
    <source>
        <dbReference type="SAM" id="Phobius"/>
    </source>
</evidence>
<keyword evidence="11" id="KW-1185">Reference proteome</keyword>
<evidence type="ECO:0000256" key="7">
    <source>
        <dbReference type="ARBA" id="ARBA00023224"/>
    </source>
</evidence>
<evidence type="ECO:0000256" key="4">
    <source>
        <dbReference type="ARBA" id="ARBA00023040"/>
    </source>
</evidence>
<dbReference type="SUPFAM" id="SSF81321">
    <property type="entry name" value="Family A G protein-coupled receptor-like"/>
    <property type="match status" value="1"/>
</dbReference>
<keyword evidence="2 8" id="KW-0812">Transmembrane</keyword>
<proteinExistence type="predicted"/>
<accession>A0A4D9ENX7</accession>
<protein>
    <submittedName>
        <fullName evidence="10">Protein CEBPZOS-like</fullName>
    </submittedName>
</protein>
<dbReference type="InterPro" id="IPR017452">
    <property type="entry name" value="GPCR_Rhodpsn_7TM"/>
</dbReference>
<evidence type="ECO:0000313" key="10">
    <source>
        <dbReference type="EMBL" id="TFK09863.1"/>
    </source>
</evidence>
<dbReference type="PRINTS" id="PR01018">
    <property type="entry name" value="PRPRECEPTOR"/>
</dbReference>
<evidence type="ECO:0000313" key="11">
    <source>
        <dbReference type="Proteomes" id="UP000297703"/>
    </source>
</evidence>
<feature type="transmembrane region" description="Helical" evidence="8">
    <location>
        <begin position="64"/>
        <end position="85"/>
    </location>
</feature>
<dbReference type="Proteomes" id="UP000297703">
    <property type="component" value="Unassembled WGS sequence"/>
</dbReference>
<dbReference type="PROSITE" id="PS50262">
    <property type="entry name" value="G_PROTEIN_RECEP_F1_2"/>
    <property type="match status" value="1"/>
</dbReference>
<evidence type="ECO:0000256" key="3">
    <source>
        <dbReference type="ARBA" id="ARBA00022989"/>
    </source>
</evidence>
<dbReference type="STRING" id="55544.A0A4D9ENX7"/>
<keyword evidence="7" id="KW-0807">Transducer</keyword>
<dbReference type="InterPro" id="IPR000276">
    <property type="entry name" value="GPCR_Rhodpsn"/>
</dbReference>
<evidence type="ECO:0000256" key="2">
    <source>
        <dbReference type="ARBA" id="ARBA00022692"/>
    </source>
</evidence>
<dbReference type="EMBL" id="QXTE01000048">
    <property type="protein sequence ID" value="TFK09863.1"/>
    <property type="molecule type" value="Genomic_DNA"/>
</dbReference>
<organism evidence="10 11">
    <name type="scientific">Platysternon megacephalum</name>
    <name type="common">big-headed turtle</name>
    <dbReference type="NCBI Taxonomy" id="55544"/>
    <lineage>
        <taxon>Eukaryota</taxon>
        <taxon>Metazoa</taxon>
        <taxon>Chordata</taxon>
        <taxon>Craniata</taxon>
        <taxon>Vertebrata</taxon>
        <taxon>Euteleostomi</taxon>
        <taxon>Archelosauria</taxon>
        <taxon>Testudinata</taxon>
        <taxon>Testudines</taxon>
        <taxon>Cryptodira</taxon>
        <taxon>Durocryptodira</taxon>
        <taxon>Testudinoidea</taxon>
        <taxon>Platysternidae</taxon>
        <taxon>Platysternon</taxon>
    </lineage>
</organism>
<reference evidence="10 11" key="1">
    <citation type="submission" date="2019-04" db="EMBL/GenBank/DDBJ databases">
        <title>Draft genome of the big-headed turtle Platysternon megacephalum.</title>
        <authorList>
            <person name="Gong S."/>
        </authorList>
    </citation>
    <scope>NUCLEOTIDE SEQUENCE [LARGE SCALE GENOMIC DNA]</scope>
    <source>
        <strain evidence="10">DO16091913</strain>
        <tissue evidence="10">Muscle</tissue>
    </source>
</reference>
<name>A0A4D9ENX7_9SAUR</name>
<keyword evidence="4" id="KW-0297">G-protein coupled receptor</keyword>
<dbReference type="GO" id="GO:0005886">
    <property type="term" value="C:plasma membrane"/>
    <property type="evidence" value="ECO:0007669"/>
    <property type="project" value="TreeGrafter"/>
</dbReference>
<dbReference type="GO" id="GO:0042923">
    <property type="term" value="F:neuropeptide binding"/>
    <property type="evidence" value="ECO:0007669"/>
    <property type="project" value="TreeGrafter"/>
</dbReference>
<dbReference type="PANTHER" id="PTHR24235">
    <property type="entry name" value="NEUROPEPTIDE Y RECEPTOR"/>
    <property type="match status" value="1"/>
</dbReference>
<dbReference type="GO" id="GO:0043005">
    <property type="term" value="C:neuron projection"/>
    <property type="evidence" value="ECO:0007669"/>
    <property type="project" value="TreeGrafter"/>
</dbReference>
<evidence type="ECO:0000256" key="1">
    <source>
        <dbReference type="ARBA" id="ARBA00004141"/>
    </source>
</evidence>
<dbReference type="PRINTS" id="PR00237">
    <property type="entry name" value="GPCRRHODOPSN"/>
</dbReference>
<feature type="domain" description="G-protein coupled receptors family 1 profile" evidence="9">
    <location>
        <begin position="7"/>
        <end position="117"/>
    </location>
</feature>
<keyword evidence="3 8" id="KW-1133">Transmembrane helix</keyword>
<reference evidence="10 11" key="2">
    <citation type="submission" date="2019-04" db="EMBL/GenBank/DDBJ databases">
        <title>The genome sequence of big-headed turtle.</title>
        <authorList>
            <person name="Gong S."/>
        </authorList>
    </citation>
    <scope>NUCLEOTIDE SEQUENCE [LARGE SCALE GENOMIC DNA]</scope>
    <source>
        <strain evidence="10">DO16091913</strain>
        <tissue evidence="10">Muscle</tissue>
    </source>
</reference>
<evidence type="ECO:0000256" key="5">
    <source>
        <dbReference type="ARBA" id="ARBA00023136"/>
    </source>
</evidence>
<dbReference type="Gene3D" id="1.20.1070.10">
    <property type="entry name" value="Rhodopsin 7-helix transmembrane proteins"/>
    <property type="match status" value="1"/>
</dbReference>